<comment type="caution">
    <text evidence="2">The sequence shown here is derived from an EMBL/GenBank/DDBJ whole genome shotgun (WGS) entry which is preliminary data.</text>
</comment>
<dbReference type="RefSeq" id="WP_123668594.1">
    <property type="nucleotide sequence ID" value="NZ_RJKE01000001.1"/>
</dbReference>
<keyword evidence="3" id="KW-1185">Reference proteome</keyword>
<feature type="domain" description="Cyclic nucleotide-binding" evidence="1">
    <location>
        <begin position="1"/>
        <end position="47"/>
    </location>
</feature>
<reference evidence="2 3" key="1">
    <citation type="submission" date="2018-11" db="EMBL/GenBank/DDBJ databases">
        <title>Sequencing the genomes of 1000 actinobacteria strains.</title>
        <authorList>
            <person name="Klenk H.-P."/>
        </authorList>
    </citation>
    <scope>NUCLEOTIDE SEQUENCE [LARGE SCALE GENOMIC DNA]</scope>
    <source>
        <strain evidence="2 3">DSM 44254</strain>
    </source>
</reference>
<protein>
    <recommendedName>
        <fullName evidence="1">Cyclic nucleotide-binding domain-containing protein</fullName>
    </recommendedName>
</protein>
<name>A0A3N1D7S5_9ACTN</name>
<accession>A0A3N1D7S5</accession>
<dbReference type="PROSITE" id="PS50042">
    <property type="entry name" value="CNMP_BINDING_3"/>
    <property type="match status" value="1"/>
</dbReference>
<proteinExistence type="predicted"/>
<dbReference type="Proteomes" id="UP000272400">
    <property type="component" value="Unassembled WGS sequence"/>
</dbReference>
<dbReference type="EMBL" id="RJKE01000001">
    <property type="protein sequence ID" value="ROO89509.1"/>
    <property type="molecule type" value="Genomic_DNA"/>
</dbReference>
<evidence type="ECO:0000313" key="3">
    <source>
        <dbReference type="Proteomes" id="UP000272400"/>
    </source>
</evidence>
<evidence type="ECO:0000313" key="2">
    <source>
        <dbReference type="EMBL" id="ROO89509.1"/>
    </source>
</evidence>
<organism evidence="2 3">
    <name type="scientific">Actinocorallia herbida</name>
    <dbReference type="NCBI Taxonomy" id="58109"/>
    <lineage>
        <taxon>Bacteria</taxon>
        <taxon>Bacillati</taxon>
        <taxon>Actinomycetota</taxon>
        <taxon>Actinomycetes</taxon>
        <taxon>Streptosporangiales</taxon>
        <taxon>Thermomonosporaceae</taxon>
        <taxon>Actinocorallia</taxon>
    </lineage>
</organism>
<dbReference type="InterPro" id="IPR000595">
    <property type="entry name" value="cNMP-bd_dom"/>
</dbReference>
<dbReference type="AlphaFoldDB" id="A0A3N1D7S5"/>
<gene>
    <name evidence="2" type="ORF">EDD29_7206</name>
</gene>
<evidence type="ECO:0000259" key="1">
    <source>
        <dbReference type="PROSITE" id="PS50042"/>
    </source>
</evidence>
<sequence>MAVLAELARRCAFGDLAALARSGHAPRRIEGIAEFGHQLLQLDAEDFGVADPSVPRALVDRARAVRVPQEPGEVDRGALGSMHAGFRLLLEVIAVHWERRELGGVVAAAHIAAEYLPVLAWEPVLGHAADPARLPERMKVAGSRFGVAAENDRCTHTRGLVAACERSLRVAGDPPEGWRNYLDRQHTTVIKALSVCAFECRTPCAVIENQRADERALLAARCRLAREYADGAFVRLRHAAPVGHGFGVPSEEEVLDAWGRSSRSLDKHALFRDEPEGPDFPIPGLPRVFSAVAGVPITPDTLLADVSAHLITLLHT</sequence>
<dbReference type="OrthoDB" id="3348663at2"/>